<keyword evidence="1" id="KW-0614">Plasmid</keyword>
<dbReference type="AlphaFoldDB" id="A0A1L7NPZ4"/>
<dbReference type="EMBL" id="AP015032">
    <property type="protein sequence ID" value="BAW27548.1"/>
    <property type="molecule type" value="Genomic_DNA"/>
</dbReference>
<proteinExistence type="predicted"/>
<keyword evidence="1" id="KW-0808">Transferase</keyword>
<evidence type="ECO:0000313" key="1">
    <source>
        <dbReference type="EMBL" id="BAW27548.1"/>
    </source>
</evidence>
<protein>
    <submittedName>
        <fullName evidence="1">Mitogen-activated protein kinase</fullName>
    </submittedName>
</protein>
<evidence type="ECO:0000313" key="2">
    <source>
        <dbReference type="Proteomes" id="UP000218731"/>
    </source>
</evidence>
<reference evidence="1 2" key="1">
    <citation type="submission" date="2015-11" db="EMBL/GenBank/DDBJ databases">
        <title>Complete genome sequencing of a biphenyl-degrading bacterium, Pseudomonas putida KF715 (=NBRC110667).</title>
        <authorList>
            <person name="Suenaga H."/>
            <person name="Fujihara N."/>
            <person name="Watanabe T."/>
            <person name="Hirose J."/>
            <person name="Kimura N."/>
            <person name="Yamazoe A."/>
            <person name="Hosoyama A."/>
            <person name="Shimodaira J."/>
            <person name="Furukawa K."/>
        </authorList>
    </citation>
    <scope>NUCLEOTIDE SEQUENCE [LARGE SCALE GENOMIC DNA]</scope>
    <source>
        <strain evidence="1 2">KF715</strain>
        <plasmid evidence="2">Plasmid pkf715c dna</plasmid>
    </source>
</reference>
<geneLocation type="plasmid" evidence="2">
    <name>pkf715c dna</name>
</geneLocation>
<dbReference type="GO" id="GO:0016301">
    <property type="term" value="F:kinase activity"/>
    <property type="evidence" value="ECO:0007669"/>
    <property type="project" value="UniProtKB-KW"/>
</dbReference>
<organism evidence="1 2">
    <name type="scientific">Pseudomonas putida</name>
    <name type="common">Arthrobacter siderocapsulatus</name>
    <dbReference type="NCBI Taxonomy" id="303"/>
    <lineage>
        <taxon>Bacteria</taxon>
        <taxon>Pseudomonadati</taxon>
        <taxon>Pseudomonadota</taxon>
        <taxon>Gammaproteobacteria</taxon>
        <taxon>Pseudomonadales</taxon>
        <taxon>Pseudomonadaceae</taxon>
        <taxon>Pseudomonas</taxon>
    </lineage>
</organism>
<dbReference type="RefSeq" id="WP_096427258.1">
    <property type="nucleotide sequence ID" value="NZ_AP015032.1"/>
</dbReference>
<keyword evidence="1" id="KW-0418">Kinase</keyword>
<dbReference type="Proteomes" id="UP000218731">
    <property type="component" value="Plasmid pKF715C"/>
</dbReference>
<name>A0A1L7NPZ4_PSEPU</name>
<gene>
    <name evidence="1" type="ORF">KF715C_pC1150</name>
</gene>
<accession>A0A1L7NPZ4</accession>
<sequence>MNWNSDTALNRSTDKTPCGVVVFTVSFTSNELMGEEATNFVAVAHHLPTGAMTVGRGGIETGEAGYRLACANAVSGLSGHMQHQTNYNRMFEARYAH</sequence>